<dbReference type="InterPro" id="IPR002139">
    <property type="entry name" value="Ribo/fructo_kinase"/>
</dbReference>
<dbReference type="EMBL" id="CP009687">
    <property type="protein sequence ID" value="AKL94156.1"/>
    <property type="molecule type" value="Genomic_DNA"/>
</dbReference>
<evidence type="ECO:0000256" key="1">
    <source>
        <dbReference type="ARBA" id="ARBA00010688"/>
    </source>
</evidence>
<dbReference type="GO" id="GO:0005524">
    <property type="term" value="F:ATP binding"/>
    <property type="evidence" value="ECO:0007669"/>
    <property type="project" value="UniProtKB-KW"/>
</dbReference>
<evidence type="ECO:0000313" key="8">
    <source>
        <dbReference type="Proteomes" id="UP000035704"/>
    </source>
</evidence>
<dbReference type="GO" id="GO:0006000">
    <property type="term" value="P:fructose metabolic process"/>
    <property type="evidence" value="ECO:0007669"/>
    <property type="project" value="UniProtKB-ARBA"/>
</dbReference>
<evidence type="ECO:0000256" key="5">
    <source>
        <dbReference type="ARBA" id="ARBA00022840"/>
    </source>
</evidence>
<protein>
    <submittedName>
        <fullName evidence="7">2-dehydro-3-deoxygluconokinase KdgK</fullName>
        <ecNumber evidence="7">2.7.1.45</ecNumber>
    </submittedName>
</protein>
<dbReference type="Gene3D" id="3.40.1190.20">
    <property type="match status" value="1"/>
</dbReference>
<reference evidence="7 8" key="1">
    <citation type="submission" date="2014-10" db="EMBL/GenBank/DDBJ databases">
        <title>Genome sequence of Clostridium aceticum DSM 1496.</title>
        <authorList>
            <person name="Poehlein A."/>
            <person name="Schiel-Bengelsdorf B."/>
            <person name="Gottschalk G."/>
            <person name="Duerre P."/>
            <person name="Daniel R."/>
        </authorList>
    </citation>
    <scope>NUCLEOTIDE SEQUENCE [LARGE SCALE GENOMIC DNA]</scope>
    <source>
        <strain evidence="7 8">DSM 1496</strain>
    </source>
</reference>
<gene>
    <name evidence="7" type="primary">kdgK2</name>
    <name evidence="7" type="ORF">CACET_c06460</name>
</gene>
<dbReference type="PROSITE" id="PS00584">
    <property type="entry name" value="PFKB_KINASES_2"/>
    <property type="match status" value="1"/>
</dbReference>
<dbReference type="SUPFAM" id="SSF53613">
    <property type="entry name" value="Ribokinase-like"/>
    <property type="match status" value="1"/>
</dbReference>
<keyword evidence="2 6" id="KW-0808">Transferase</keyword>
<dbReference type="Proteomes" id="UP000035704">
    <property type="component" value="Chromosome"/>
</dbReference>
<evidence type="ECO:0000256" key="4">
    <source>
        <dbReference type="ARBA" id="ARBA00022777"/>
    </source>
</evidence>
<evidence type="ECO:0000313" key="7">
    <source>
        <dbReference type="EMBL" id="AKL94156.1"/>
    </source>
</evidence>
<evidence type="ECO:0000256" key="3">
    <source>
        <dbReference type="ARBA" id="ARBA00022741"/>
    </source>
</evidence>
<keyword evidence="5" id="KW-0067">ATP-binding</keyword>
<dbReference type="InterPro" id="IPR002173">
    <property type="entry name" value="Carboh/pur_kinase_PfkB_CS"/>
</dbReference>
<dbReference type="Pfam" id="PF00294">
    <property type="entry name" value="PfkB"/>
    <property type="match status" value="1"/>
</dbReference>
<dbReference type="CDD" id="cd01166">
    <property type="entry name" value="KdgK"/>
    <property type="match status" value="1"/>
</dbReference>
<dbReference type="GO" id="GO:0008673">
    <property type="term" value="F:2-dehydro-3-deoxygluconokinase activity"/>
    <property type="evidence" value="ECO:0007669"/>
    <property type="project" value="UniProtKB-EC"/>
</dbReference>
<organism evidence="7 8">
    <name type="scientific">Clostridium aceticum</name>
    <dbReference type="NCBI Taxonomy" id="84022"/>
    <lineage>
        <taxon>Bacteria</taxon>
        <taxon>Bacillati</taxon>
        <taxon>Bacillota</taxon>
        <taxon>Clostridia</taxon>
        <taxon>Eubacteriales</taxon>
        <taxon>Clostridiaceae</taxon>
        <taxon>Clostridium</taxon>
    </lineage>
</organism>
<dbReference type="STRING" id="84022.CACET_c06460"/>
<proteinExistence type="inferred from homology"/>
<sequence>MEIVTFGESMVLFNPDTTGPLRYVHNFNKSIAGAESNVAIALARLGHHVGWFSKIGDDEFGRYIKAIIRGEGVDVSRVVTDPHNNTGLLFKERFAHVNPNVYYYRKNSAASNMVIKDLDFDYIKSSKILHVTGITLALSPSARETVFKAVEFAKANNVLVSFDPNIRLKLWRIEEARPTLLEMAKLADIIFPGQDEGRLLLGTEDPKEIAREFLDMGCKIVAVKLGKEGCYLAKQEEDEFVTGYIVEKPEDTVGAGDGFAAGFLSGVLQNFSLRGCGQLANAVGAMATLVRGDMEGFPTLQQVQRFMGTEEYIDR</sequence>
<dbReference type="InterPro" id="IPR011611">
    <property type="entry name" value="PfkB_dom"/>
</dbReference>
<evidence type="ECO:0000256" key="2">
    <source>
        <dbReference type="ARBA" id="ARBA00022679"/>
    </source>
</evidence>
<dbReference type="GO" id="GO:0008865">
    <property type="term" value="F:fructokinase activity"/>
    <property type="evidence" value="ECO:0007669"/>
    <property type="project" value="UniProtKB-ARBA"/>
</dbReference>
<dbReference type="PRINTS" id="PR00990">
    <property type="entry name" value="RIBOKINASE"/>
</dbReference>
<dbReference type="PANTHER" id="PTHR43085">
    <property type="entry name" value="HEXOKINASE FAMILY MEMBER"/>
    <property type="match status" value="1"/>
</dbReference>
<dbReference type="KEGG" id="cace:CACET_c06460"/>
<dbReference type="OrthoDB" id="9813569at2"/>
<evidence type="ECO:0000256" key="6">
    <source>
        <dbReference type="RuleBase" id="RU003704"/>
    </source>
</evidence>
<dbReference type="PANTHER" id="PTHR43085:SF1">
    <property type="entry name" value="PSEUDOURIDINE KINASE-RELATED"/>
    <property type="match status" value="1"/>
</dbReference>
<dbReference type="PATRIC" id="fig|84022.5.peg.1443"/>
<name>A0A0D8IEU1_9CLOT</name>
<dbReference type="InterPro" id="IPR050306">
    <property type="entry name" value="PfkB_Carbo_kinase"/>
</dbReference>
<keyword evidence="3" id="KW-0547">Nucleotide-binding</keyword>
<dbReference type="InterPro" id="IPR029056">
    <property type="entry name" value="Ribokinase-like"/>
</dbReference>
<keyword evidence="8" id="KW-1185">Reference proteome</keyword>
<dbReference type="EC" id="2.7.1.45" evidence="7"/>
<dbReference type="AlphaFoldDB" id="A0A0D8IEU1"/>
<keyword evidence="4 6" id="KW-0418">Kinase</keyword>
<comment type="similarity">
    <text evidence="1 6">Belongs to the carbohydrate kinase PfkB family.</text>
</comment>
<accession>A0A0D8IEU1</accession>